<dbReference type="Gene3D" id="3.40.50.300">
    <property type="entry name" value="P-loop containing nucleotide triphosphate hydrolases"/>
    <property type="match status" value="1"/>
</dbReference>
<reference evidence="2" key="2">
    <citation type="submission" date="2023-05" db="EMBL/GenBank/DDBJ databases">
        <authorList>
            <consortium name="Lawrence Berkeley National Laboratory"/>
            <person name="Steindorff A."/>
            <person name="Hensen N."/>
            <person name="Bonometti L."/>
            <person name="Westerberg I."/>
            <person name="Brannstrom I.O."/>
            <person name="Guillou S."/>
            <person name="Cros-Aarteil S."/>
            <person name="Calhoun S."/>
            <person name="Haridas S."/>
            <person name="Kuo A."/>
            <person name="Mondo S."/>
            <person name="Pangilinan J."/>
            <person name="Riley R."/>
            <person name="Labutti K."/>
            <person name="Andreopoulos B."/>
            <person name="Lipzen A."/>
            <person name="Chen C."/>
            <person name="Yanf M."/>
            <person name="Daum C."/>
            <person name="Ng V."/>
            <person name="Clum A."/>
            <person name="Ohm R."/>
            <person name="Martin F."/>
            <person name="Silar P."/>
            <person name="Natvig D."/>
            <person name="Lalanne C."/>
            <person name="Gautier V."/>
            <person name="Ament-Velasquez S.L."/>
            <person name="Kruys A."/>
            <person name="Hutchinson M.I."/>
            <person name="Powell A.J."/>
            <person name="Barry K."/>
            <person name="Miller A.N."/>
            <person name="Grigoriev I.V."/>
            <person name="Debuchy R."/>
            <person name="Gladieux P."/>
            <person name="Thoren M.H."/>
            <person name="Johannesson H."/>
        </authorList>
    </citation>
    <scope>NUCLEOTIDE SEQUENCE</scope>
    <source>
        <strain evidence="2">CBS 990.96</strain>
    </source>
</reference>
<reference evidence="2" key="1">
    <citation type="journal article" date="2023" name="Mol. Phylogenet. Evol.">
        <title>Genome-scale phylogeny and comparative genomics of the fungal order Sordariales.</title>
        <authorList>
            <person name="Hensen N."/>
            <person name="Bonometti L."/>
            <person name="Westerberg I."/>
            <person name="Brannstrom I.O."/>
            <person name="Guillou S."/>
            <person name="Cros-Aarteil S."/>
            <person name="Calhoun S."/>
            <person name="Haridas S."/>
            <person name="Kuo A."/>
            <person name="Mondo S."/>
            <person name="Pangilinan J."/>
            <person name="Riley R."/>
            <person name="LaButti K."/>
            <person name="Andreopoulos B."/>
            <person name="Lipzen A."/>
            <person name="Chen C."/>
            <person name="Yan M."/>
            <person name="Daum C."/>
            <person name="Ng V."/>
            <person name="Clum A."/>
            <person name="Steindorff A."/>
            <person name="Ohm R.A."/>
            <person name="Martin F."/>
            <person name="Silar P."/>
            <person name="Natvig D.O."/>
            <person name="Lalanne C."/>
            <person name="Gautier V."/>
            <person name="Ament-Velasquez S.L."/>
            <person name="Kruys A."/>
            <person name="Hutchinson M.I."/>
            <person name="Powell A.J."/>
            <person name="Barry K."/>
            <person name="Miller A.N."/>
            <person name="Grigoriev I.V."/>
            <person name="Debuchy R."/>
            <person name="Gladieux P."/>
            <person name="Hiltunen Thoren M."/>
            <person name="Johannesson H."/>
        </authorList>
    </citation>
    <scope>NUCLEOTIDE SEQUENCE</scope>
    <source>
        <strain evidence="2">CBS 990.96</strain>
    </source>
</reference>
<keyword evidence="3" id="KW-1185">Reference proteome</keyword>
<dbReference type="PANTHER" id="PTHR32046">
    <property type="entry name" value="G DOMAIN-CONTAINING PROTEIN"/>
    <property type="match status" value="1"/>
</dbReference>
<name>A0AAN7BNJ8_9PEZI</name>
<accession>A0AAN7BNJ8</accession>
<protein>
    <recommendedName>
        <fullName evidence="1">DUF7656 domain-containing protein</fullName>
    </recommendedName>
</protein>
<feature type="non-terminal residue" evidence="2">
    <location>
        <position position="279"/>
    </location>
</feature>
<evidence type="ECO:0000313" key="3">
    <source>
        <dbReference type="Proteomes" id="UP001301958"/>
    </source>
</evidence>
<dbReference type="Pfam" id="PF24676">
    <property type="entry name" value="DUF7656"/>
    <property type="match status" value="1"/>
</dbReference>
<dbReference type="InterPro" id="IPR027417">
    <property type="entry name" value="P-loop_NTPase"/>
</dbReference>
<dbReference type="InterPro" id="IPR056073">
    <property type="entry name" value="DUF7656"/>
</dbReference>
<dbReference type="EMBL" id="MU865345">
    <property type="protein sequence ID" value="KAK4226616.1"/>
    <property type="molecule type" value="Genomic_DNA"/>
</dbReference>
<gene>
    <name evidence="2" type="ORF">QBC38DRAFT_456154</name>
</gene>
<proteinExistence type="predicted"/>
<evidence type="ECO:0000313" key="2">
    <source>
        <dbReference type="EMBL" id="KAK4226616.1"/>
    </source>
</evidence>
<dbReference type="AlphaFoldDB" id="A0AAN7BNJ8"/>
<sequence length="279" mass="31726">MDFVDRILLNGCKFVGFGGSTLHTLLADCTHEDVFVLYFNESLRQSSDIWTDTLDVFDELLSDTSAPKTMIAVDCDACAESIEAPYISHLRNRRIYIRDLLEHRKVQAVNCIMCYDEKAMDSSITSKPLQRRAVRIPCPHPDCDKILRCNWICSICHYLVEYGYVDDRLYCSCGACPYDRWRFKCKGSNHGSSWLRCDNTQLMVHLKGLKALNELNILILGETGVGKSTWINAFVNYLTHASLDEAVQADDLKCLVPCSFSTQLKDPSDPQGRFIQKDN</sequence>
<dbReference type="Proteomes" id="UP001301958">
    <property type="component" value="Unassembled WGS sequence"/>
</dbReference>
<organism evidence="2 3">
    <name type="scientific">Podospora fimiseda</name>
    <dbReference type="NCBI Taxonomy" id="252190"/>
    <lineage>
        <taxon>Eukaryota</taxon>
        <taxon>Fungi</taxon>
        <taxon>Dikarya</taxon>
        <taxon>Ascomycota</taxon>
        <taxon>Pezizomycotina</taxon>
        <taxon>Sordariomycetes</taxon>
        <taxon>Sordariomycetidae</taxon>
        <taxon>Sordariales</taxon>
        <taxon>Podosporaceae</taxon>
        <taxon>Podospora</taxon>
    </lineage>
</organism>
<dbReference type="SUPFAM" id="SSF52540">
    <property type="entry name" value="P-loop containing nucleoside triphosphate hydrolases"/>
    <property type="match status" value="1"/>
</dbReference>
<dbReference type="PANTHER" id="PTHR32046:SF11">
    <property type="entry name" value="IMMUNE-ASSOCIATED NUCLEOTIDE-BINDING PROTEIN 10-LIKE"/>
    <property type="match status" value="1"/>
</dbReference>
<feature type="domain" description="DUF7656" evidence="1">
    <location>
        <begin position="10"/>
        <end position="105"/>
    </location>
</feature>
<comment type="caution">
    <text evidence="2">The sequence shown here is derived from an EMBL/GenBank/DDBJ whole genome shotgun (WGS) entry which is preliminary data.</text>
</comment>
<evidence type="ECO:0000259" key="1">
    <source>
        <dbReference type="Pfam" id="PF24676"/>
    </source>
</evidence>